<dbReference type="InterPro" id="IPR027417">
    <property type="entry name" value="P-loop_NTPase"/>
</dbReference>
<keyword evidence="2" id="KW-0813">Transport</keyword>
<evidence type="ECO:0000313" key="8">
    <source>
        <dbReference type="Proteomes" id="UP000318801"/>
    </source>
</evidence>
<proteinExistence type="inferred from homology"/>
<evidence type="ECO:0000256" key="2">
    <source>
        <dbReference type="ARBA" id="ARBA00022448"/>
    </source>
</evidence>
<protein>
    <submittedName>
        <fullName evidence="7">ABC transporter ATP-binding protein</fullName>
    </submittedName>
</protein>
<evidence type="ECO:0000259" key="6">
    <source>
        <dbReference type="PROSITE" id="PS50893"/>
    </source>
</evidence>
<dbReference type="EMBL" id="VHLG01000013">
    <property type="protein sequence ID" value="TPW28247.1"/>
    <property type="molecule type" value="Genomic_DNA"/>
</dbReference>
<gene>
    <name evidence="7" type="ORF">FJU08_17870</name>
</gene>
<evidence type="ECO:0000313" key="7">
    <source>
        <dbReference type="EMBL" id="TPW28247.1"/>
    </source>
</evidence>
<dbReference type="PROSITE" id="PS50893">
    <property type="entry name" value="ABC_TRANSPORTER_2"/>
    <property type="match status" value="1"/>
</dbReference>
<comment type="similarity">
    <text evidence="1">Belongs to the ABC transporter superfamily.</text>
</comment>
<dbReference type="AlphaFoldDB" id="A0A506U8Q7"/>
<reference evidence="7 8" key="1">
    <citation type="submission" date="2019-06" db="EMBL/GenBank/DDBJ databases">
        <authorList>
            <person name="Li M."/>
        </authorList>
    </citation>
    <scope>NUCLEOTIDE SEQUENCE [LARGE SCALE GENOMIC DNA]</scope>
    <source>
        <strain evidence="7 8">BGMRC2036</strain>
    </source>
</reference>
<keyword evidence="8" id="KW-1185">Reference proteome</keyword>
<dbReference type="OrthoDB" id="9807242at2"/>
<dbReference type="GO" id="GO:0005524">
    <property type="term" value="F:ATP binding"/>
    <property type="evidence" value="ECO:0007669"/>
    <property type="project" value="UniProtKB-KW"/>
</dbReference>
<evidence type="ECO:0000256" key="4">
    <source>
        <dbReference type="ARBA" id="ARBA00022840"/>
    </source>
</evidence>
<dbReference type="InterPro" id="IPR050166">
    <property type="entry name" value="ABC_transporter_ATP-bind"/>
</dbReference>
<evidence type="ECO:0000256" key="1">
    <source>
        <dbReference type="ARBA" id="ARBA00005417"/>
    </source>
</evidence>
<dbReference type="Gene3D" id="3.40.50.300">
    <property type="entry name" value="P-loop containing nucleotide triphosphate hydrolases"/>
    <property type="match status" value="1"/>
</dbReference>
<dbReference type="GO" id="GO:0016887">
    <property type="term" value="F:ATP hydrolysis activity"/>
    <property type="evidence" value="ECO:0007669"/>
    <property type="project" value="InterPro"/>
</dbReference>
<feature type="domain" description="ABC transporter" evidence="6">
    <location>
        <begin position="6"/>
        <end position="234"/>
    </location>
</feature>
<name>A0A506U8Q7_9HYPH</name>
<organism evidence="7 8">
    <name type="scientific">Martelella alba</name>
    <dbReference type="NCBI Taxonomy" id="2590451"/>
    <lineage>
        <taxon>Bacteria</taxon>
        <taxon>Pseudomonadati</taxon>
        <taxon>Pseudomonadota</taxon>
        <taxon>Alphaproteobacteria</taxon>
        <taxon>Hyphomicrobiales</taxon>
        <taxon>Aurantimonadaceae</taxon>
        <taxon>Martelella</taxon>
    </lineage>
</organism>
<dbReference type="PANTHER" id="PTHR42788:SF13">
    <property type="entry name" value="ALIPHATIC SULFONATES IMPORT ATP-BINDING PROTEIN SSUB"/>
    <property type="match status" value="1"/>
</dbReference>
<dbReference type="InterPro" id="IPR003593">
    <property type="entry name" value="AAA+_ATPase"/>
</dbReference>
<feature type="region of interest" description="Disordered" evidence="5">
    <location>
        <begin position="255"/>
        <end position="280"/>
    </location>
</feature>
<dbReference type="Proteomes" id="UP000318801">
    <property type="component" value="Unassembled WGS sequence"/>
</dbReference>
<dbReference type="SMART" id="SM00382">
    <property type="entry name" value="AAA"/>
    <property type="match status" value="1"/>
</dbReference>
<evidence type="ECO:0000256" key="3">
    <source>
        <dbReference type="ARBA" id="ARBA00022741"/>
    </source>
</evidence>
<dbReference type="SUPFAM" id="SSF52540">
    <property type="entry name" value="P-loop containing nucleoside triphosphate hydrolases"/>
    <property type="match status" value="1"/>
</dbReference>
<dbReference type="PROSITE" id="PS00211">
    <property type="entry name" value="ABC_TRANSPORTER_1"/>
    <property type="match status" value="1"/>
</dbReference>
<dbReference type="PANTHER" id="PTHR42788">
    <property type="entry name" value="TAURINE IMPORT ATP-BINDING PROTEIN-RELATED"/>
    <property type="match status" value="1"/>
</dbReference>
<keyword evidence="3" id="KW-0547">Nucleotide-binding</keyword>
<keyword evidence="4 7" id="KW-0067">ATP-binding</keyword>
<dbReference type="CDD" id="cd03293">
    <property type="entry name" value="ABC_NrtD_SsuB_transporters"/>
    <property type="match status" value="1"/>
</dbReference>
<dbReference type="InterPro" id="IPR017871">
    <property type="entry name" value="ABC_transporter-like_CS"/>
</dbReference>
<dbReference type="Pfam" id="PF00005">
    <property type="entry name" value="ABC_tran"/>
    <property type="match status" value="1"/>
</dbReference>
<comment type="caution">
    <text evidence="7">The sequence shown here is derived from an EMBL/GenBank/DDBJ whole genome shotgun (WGS) entry which is preliminary data.</text>
</comment>
<accession>A0A506U8Q7</accession>
<dbReference type="InterPro" id="IPR003439">
    <property type="entry name" value="ABC_transporter-like_ATP-bd"/>
</dbReference>
<dbReference type="RefSeq" id="WP_141150405.1">
    <property type="nucleotide sequence ID" value="NZ_VHLG01000013.1"/>
</dbReference>
<sequence length="280" mass="30415">MKGAHIALDNISHRYRRSRGLAVSDVSLRIEASEAVALVGRSGCGKSTLLHIMSGMMRASSGSVHIDGLEVKDPSPKWVVMFQQPSLYPWMTVAENVALGLRFTGRRREIDTRVPELLKLVELNDFGSRNVQDLSGGQQQRVALARSLAPHPDILLLDEPFSALDAFTRASLQRDVRRIAKEMGITLVLVTHDLTEAAIMADRAVVLSANPGRLSEVVDIDLEDRSDLRSAEFSRLRSRLNAAYGRAAGGLSVADPDAVSLPATSENDDGDGKALPARVQ</sequence>
<evidence type="ECO:0000256" key="5">
    <source>
        <dbReference type="SAM" id="MobiDB-lite"/>
    </source>
</evidence>